<name>A0A8X8ZLG1_SALSN</name>
<dbReference type="InterPro" id="IPR044950">
    <property type="entry name" value="TED6/7"/>
</dbReference>
<dbReference type="AlphaFoldDB" id="A0A8X8ZLG1"/>
<keyword evidence="1" id="KW-1133">Transmembrane helix</keyword>
<evidence type="ECO:0000313" key="3">
    <source>
        <dbReference type="Proteomes" id="UP000298416"/>
    </source>
</evidence>
<dbReference type="PANTHER" id="PTHR35697">
    <property type="entry name" value="OS08G0108300 PROTEIN"/>
    <property type="match status" value="1"/>
</dbReference>
<protein>
    <submittedName>
        <fullName evidence="2">Uncharacterized protein</fullName>
    </submittedName>
</protein>
<evidence type="ECO:0000256" key="1">
    <source>
        <dbReference type="SAM" id="Phobius"/>
    </source>
</evidence>
<dbReference type="GO" id="GO:0009834">
    <property type="term" value="P:plant-type secondary cell wall biogenesis"/>
    <property type="evidence" value="ECO:0007669"/>
    <property type="project" value="InterPro"/>
</dbReference>
<dbReference type="EMBL" id="PNBA02000011">
    <property type="protein sequence ID" value="KAG6408284.1"/>
    <property type="molecule type" value="Genomic_DNA"/>
</dbReference>
<feature type="transmembrane region" description="Helical" evidence="1">
    <location>
        <begin position="6"/>
        <end position="31"/>
    </location>
</feature>
<reference evidence="2" key="2">
    <citation type="submission" date="2020-08" db="EMBL/GenBank/DDBJ databases">
        <title>Plant Genome Project.</title>
        <authorList>
            <person name="Zhang R.-G."/>
        </authorList>
    </citation>
    <scope>NUCLEOTIDE SEQUENCE</scope>
    <source>
        <strain evidence="2">Huo1</strain>
        <tissue evidence="2">Leaf</tissue>
    </source>
</reference>
<dbReference type="PANTHER" id="PTHR35697:SF1">
    <property type="entry name" value="PROTEIN TRACHEARY ELEMENT DIFFERENTIATION-RELATED 7"/>
    <property type="match status" value="1"/>
</dbReference>
<dbReference type="Proteomes" id="UP000298416">
    <property type="component" value="Unassembled WGS sequence"/>
</dbReference>
<accession>A0A8X8ZLG1</accession>
<evidence type="ECO:0000313" key="2">
    <source>
        <dbReference type="EMBL" id="KAG6408284.1"/>
    </source>
</evidence>
<reference evidence="2" key="1">
    <citation type="submission" date="2018-01" db="EMBL/GenBank/DDBJ databases">
        <authorList>
            <person name="Mao J.F."/>
        </authorList>
    </citation>
    <scope>NUCLEOTIDE SEQUENCE</scope>
    <source>
        <strain evidence="2">Huo1</strain>
        <tissue evidence="2">Leaf</tissue>
    </source>
</reference>
<keyword evidence="3" id="KW-1185">Reference proteome</keyword>
<sequence length="107" mass="12527">MAVHTVYIVFVVSFGWFFFLAFCLLAMWYLLTRRKEKKMQEAEVIRRNEHVRVKEDIMKGPTGAETVALSIEKDERFEEDIIKKEKELKGKHMHYADIEKGASSASN</sequence>
<gene>
    <name evidence="2" type="ORF">SASPL_131289</name>
</gene>
<keyword evidence="1" id="KW-0472">Membrane</keyword>
<proteinExistence type="predicted"/>
<keyword evidence="1" id="KW-0812">Transmembrane</keyword>
<organism evidence="2">
    <name type="scientific">Salvia splendens</name>
    <name type="common">Scarlet sage</name>
    <dbReference type="NCBI Taxonomy" id="180675"/>
    <lineage>
        <taxon>Eukaryota</taxon>
        <taxon>Viridiplantae</taxon>
        <taxon>Streptophyta</taxon>
        <taxon>Embryophyta</taxon>
        <taxon>Tracheophyta</taxon>
        <taxon>Spermatophyta</taxon>
        <taxon>Magnoliopsida</taxon>
        <taxon>eudicotyledons</taxon>
        <taxon>Gunneridae</taxon>
        <taxon>Pentapetalae</taxon>
        <taxon>asterids</taxon>
        <taxon>lamiids</taxon>
        <taxon>Lamiales</taxon>
        <taxon>Lamiaceae</taxon>
        <taxon>Nepetoideae</taxon>
        <taxon>Mentheae</taxon>
        <taxon>Salviinae</taxon>
        <taxon>Salvia</taxon>
        <taxon>Salvia subgen. Calosphace</taxon>
        <taxon>core Calosphace</taxon>
    </lineage>
</organism>
<comment type="caution">
    <text evidence="2">The sequence shown here is derived from an EMBL/GenBank/DDBJ whole genome shotgun (WGS) entry which is preliminary data.</text>
</comment>